<feature type="compositionally biased region" description="Low complexity" evidence="1">
    <location>
        <begin position="86"/>
        <end position="100"/>
    </location>
</feature>
<dbReference type="EMBL" id="CADCVU010000069">
    <property type="protein sequence ID" value="CAA9491911.1"/>
    <property type="molecule type" value="Genomic_DNA"/>
</dbReference>
<organism evidence="2">
    <name type="scientific">uncultured Solirubrobacterales bacterium</name>
    <dbReference type="NCBI Taxonomy" id="768556"/>
    <lineage>
        <taxon>Bacteria</taxon>
        <taxon>Bacillati</taxon>
        <taxon>Actinomycetota</taxon>
        <taxon>Thermoleophilia</taxon>
        <taxon>Solirubrobacterales</taxon>
        <taxon>environmental samples</taxon>
    </lineage>
</organism>
<sequence>AGRGYPHGLPRPAARSRVPGLRPTRPRCGLPAHLAAPGRGGRPQARGHRGGGRGARRERGAARGPRPDRLLVRARARLPRARDRGLAALGAQRGRSASRPGDPRGHGRRLRDPRPRRPPREASGPGRARVHAHV</sequence>
<feature type="compositionally biased region" description="Basic residues" evidence="1">
    <location>
        <begin position="45"/>
        <end position="54"/>
    </location>
</feature>
<feature type="non-terminal residue" evidence="2">
    <location>
        <position position="1"/>
    </location>
</feature>
<name>A0A6J4S7R5_9ACTN</name>
<feature type="region of interest" description="Disordered" evidence="1">
    <location>
        <begin position="1"/>
        <end position="134"/>
    </location>
</feature>
<dbReference type="AlphaFoldDB" id="A0A6J4S7R5"/>
<feature type="compositionally biased region" description="Basic and acidic residues" evidence="1">
    <location>
        <begin position="55"/>
        <end position="71"/>
    </location>
</feature>
<evidence type="ECO:0000313" key="2">
    <source>
        <dbReference type="EMBL" id="CAA9491911.1"/>
    </source>
</evidence>
<protein>
    <submittedName>
        <fullName evidence="2">Uncharacterized protein</fullName>
    </submittedName>
</protein>
<feature type="compositionally biased region" description="Basic and acidic residues" evidence="1">
    <location>
        <begin position="101"/>
        <end position="120"/>
    </location>
</feature>
<evidence type="ECO:0000256" key="1">
    <source>
        <dbReference type="SAM" id="MobiDB-lite"/>
    </source>
</evidence>
<gene>
    <name evidence="2" type="ORF">AVDCRST_MAG45-795</name>
</gene>
<proteinExistence type="predicted"/>
<reference evidence="2" key="1">
    <citation type="submission" date="2020-02" db="EMBL/GenBank/DDBJ databases">
        <authorList>
            <person name="Meier V. D."/>
        </authorList>
    </citation>
    <scope>NUCLEOTIDE SEQUENCE</scope>
    <source>
        <strain evidence="2">AVDCRST_MAG45</strain>
    </source>
</reference>
<accession>A0A6J4S7R5</accession>
<feature type="non-terminal residue" evidence="2">
    <location>
        <position position="134"/>
    </location>
</feature>